<accession>A0A9Q8YAD8</accession>
<name>A0A9Q8YAD8_ENSAD</name>
<reference evidence="3" key="1">
    <citation type="submission" date="2022-06" db="EMBL/GenBank/DDBJ databases">
        <title>Physiological and biochemical characterization and genomic elucidation of a strain of the genus Ensifer adhaerens M8 that combines arsenic oxidation and chromium reduction.</title>
        <authorList>
            <person name="Li X."/>
            <person name="Yu c."/>
        </authorList>
    </citation>
    <scope>NUCLEOTIDE SEQUENCE</scope>
    <source>
        <strain evidence="3">M8</strain>
    </source>
</reference>
<dbReference type="InterPro" id="IPR047057">
    <property type="entry name" value="MerR_fam"/>
</dbReference>
<gene>
    <name evidence="3" type="ORF">NE863_03520</name>
</gene>
<feature type="domain" description="HTH merR-type" evidence="2">
    <location>
        <begin position="5"/>
        <end position="74"/>
    </location>
</feature>
<dbReference type="Gene3D" id="1.10.1660.10">
    <property type="match status" value="1"/>
</dbReference>
<dbReference type="Pfam" id="PF13411">
    <property type="entry name" value="MerR_1"/>
    <property type="match status" value="1"/>
</dbReference>
<dbReference type="PANTHER" id="PTHR30204:SF93">
    <property type="entry name" value="HTH MERR-TYPE DOMAIN-CONTAINING PROTEIN"/>
    <property type="match status" value="1"/>
</dbReference>
<dbReference type="InterPro" id="IPR009061">
    <property type="entry name" value="DNA-bd_dom_put_sf"/>
</dbReference>
<dbReference type="PROSITE" id="PS50937">
    <property type="entry name" value="HTH_MERR_2"/>
    <property type="match status" value="1"/>
</dbReference>
<evidence type="ECO:0000259" key="2">
    <source>
        <dbReference type="PROSITE" id="PS50937"/>
    </source>
</evidence>
<dbReference type="GO" id="GO:0003677">
    <property type="term" value="F:DNA binding"/>
    <property type="evidence" value="ECO:0007669"/>
    <property type="project" value="UniProtKB-KW"/>
</dbReference>
<dbReference type="EMBL" id="CP098807">
    <property type="protein sequence ID" value="USJ24072.1"/>
    <property type="molecule type" value="Genomic_DNA"/>
</dbReference>
<dbReference type="RefSeq" id="WP_110818468.1">
    <property type="nucleotide sequence ID" value="NZ_CP098807.1"/>
</dbReference>
<dbReference type="OrthoDB" id="9803659at2"/>
<dbReference type="InterPro" id="IPR000551">
    <property type="entry name" value="MerR-type_HTH_dom"/>
</dbReference>
<dbReference type="SUPFAM" id="SSF46955">
    <property type="entry name" value="Putative DNA-binding domain"/>
    <property type="match status" value="1"/>
</dbReference>
<evidence type="ECO:0000313" key="3">
    <source>
        <dbReference type="EMBL" id="USJ24072.1"/>
    </source>
</evidence>
<evidence type="ECO:0000313" key="4">
    <source>
        <dbReference type="Proteomes" id="UP001055460"/>
    </source>
</evidence>
<dbReference type="CDD" id="cd01106">
    <property type="entry name" value="HTH_TipAL-Mta"/>
    <property type="match status" value="1"/>
</dbReference>
<evidence type="ECO:0000256" key="1">
    <source>
        <dbReference type="ARBA" id="ARBA00023125"/>
    </source>
</evidence>
<dbReference type="GO" id="GO:0003700">
    <property type="term" value="F:DNA-binding transcription factor activity"/>
    <property type="evidence" value="ECO:0007669"/>
    <property type="project" value="InterPro"/>
</dbReference>
<proteinExistence type="predicted"/>
<dbReference type="PANTHER" id="PTHR30204">
    <property type="entry name" value="REDOX-CYCLING DRUG-SENSING TRANSCRIPTIONAL ACTIVATOR SOXR"/>
    <property type="match status" value="1"/>
</dbReference>
<dbReference type="Proteomes" id="UP001055460">
    <property type="component" value="Chromosome"/>
</dbReference>
<dbReference type="AlphaFoldDB" id="A0A9Q8YAD8"/>
<organism evidence="3 4">
    <name type="scientific">Ensifer adhaerens</name>
    <name type="common">Sinorhizobium morelense</name>
    <dbReference type="NCBI Taxonomy" id="106592"/>
    <lineage>
        <taxon>Bacteria</taxon>
        <taxon>Pseudomonadati</taxon>
        <taxon>Pseudomonadota</taxon>
        <taxon>Alphaproteobacteria</taxon>
        <taxon>Hyphomicrobiales</taxon>
        <taxon>Rhizobiaceae</taxon>
        <taxon>Sinorhizobium/Ensifer group</taxon>
        <taxon>Ensifer</taxon>
    </lineage>
</organism>
<protein>
    <submittedName>
        <fullName evidence="3">MerR family transcriptional regulator</fullName>
    </submittedName>
</protein>
<sequence length="307" mass="34522">MDDQIFSIGEVSKLSGVPVRRLRFYSDKGLLPPSTRTESGYRMYSGADLARLDLVLALREAGVSLADISKILASRTSFTDVLALRLRTLETEIRSKRRIATALRMALRIHEPSPTDLRRLWIVTKISKTEFRAALERFYDDVAGGAPMDAAWKTKMMDAGTPDLPDDPTAEQVDAWAELMEMLSDKAYAAEMRAHMSDLWTQEFDPAAYAQAADATFARVRAAIDNGLGPQSALGREIAAEWLAQSARAMKRAPDQVFLDWQLEQYRKHHARSARYQELMAVLQGQAPQAPTGREWSWIIDAMKQLF</sequence>
<keyword evidence="1" id="KW-0238">DNA-binding</keyword>
<dbReference type="SMART" id="SM00422">
    <property type="entry name" value="HTH_MERR"/>
    <property type="match status" value="1"/>
</dbReference>
<dbReference type="PRINTS" id="PR00040">
    <property type="entry name" value="HTHMERR"/>
</dbReference>